<keyword evidence="3" id="KW-1185">Reference proteome</keyword>
<sequence length="156" mass="17461">MFDILVYLFESYIHADACPESEQLARKLAAAGFEDEEISEALEWLSGLRRIACELRPGIAPAEDSVRLYSDDECTRLSPECRGFLAFLGSSGVLDAANRELIIERATALEGFTITLERLKVIVLMVLWQREQPMDTLIIDELLNDDGGDGFQPVLH</sequence>
<dbReference type="Pfam" id="PF04361">
    <property type="entry name" value="DUF494"/>
    <property type="match status" value="1"/>
</dbReference>
<name>A0ABW1ANR8_9RHOO</name>
<organism evidence="2 3">
    <name type="scientific">Thauera sinica</name>
    <dbReference type="NCBI Taxonomy" id="2665146"/>
    <lineage>
        <taxon>Bacteria</taxon>
        <taxon>Pseudomonadati</taxon>
        <taxon>Pseudomonadota</taxon>
        <taxon>Betaproteobacteria</taxon>
        <taxon>Rhodocyclales</taxon>
        <taxon>Zoogloeaceae</taxon>
        <taxon>Thauera</taxon>
    </lineage>
</organism>
<dbReference type="PANTHER" id="PTHR38692:SF1">
    <property type="entry name" value="PROTEIN SMG"/>
    <property type="match status" value="1"/>
</dbReference>
<evidence type="ECO:0000256" key="1">
    <source>
        <dbReference type="HAMAP-Rule" id="MF_00598"/>
    </source>
</evidence>
<gene>
    <name evidence="1" type="primary">smg</name>
    <name evidence="2" type="ORF">ACFPTN_05720</name>
</gene>
<comment type="caution">
    <text evidence="2">The sequence shown here is derived from an EMBL/GenBank/DDBJ whole genome shotgun (WGS) entry which is preliminary data.</text>
</comment>
<dbReference type="InterPro" id="IPR007456">
    <property type="entry name" value="Smg"/>
</dbReference>
<dbReference type="PANTHER" id="PTHR38692">
    <property type="entry name" value="PROTEIN SMG"/>
    <property type="match status" value="1"/>
</dbReference>
<protein>
    <recommendedName>
        <fullName evidence="1">Protein Smg homolog</fullName>
    </recommendedName>
</protein>
<dbReference type="EMBL" id="JBHSOG010000016">
    <property type="protein sequence ID" value="MFC5768863.1"/>
    <property type="molecule type" value="Genomic_DNA"/>
</dbReference>
<dbReference type="Proteomes" id="UP001595974">
    <property type="component" value="Unassembled WGS sequence"/>
</dbReference>
<accession>A0ABW1ANR8</accession>
<evidence type="ECO:0000313" key="3">
    <source>
        <dbReference type="Proteomes" id="UP001595974"/>
    </source>
</evidence>
<reference evidence="3" key="1">
    <citation type="journal article" date="2019" name="Int. J. Syst. Evol. Microbiol.">
        <title>The Global Catalogue of Microorganisms (GCM) 10K type strain sequencing project: providing services to taxonomists for standard genome sequencing and annotation.</title>
        <authorList>
            <consortium name="The Broad Institute Genomics Platform"/>
            <consortium name="The Broad Institute Genome Sequencing Center for Infectious Disease"/>
            <person name="Wu L."/>
            <person name="Ma J."/>
        </authorList>
    </citation>
    <scope>NUCLEOTIDE SEQUENCE [LARGE SCALE GENOMIC DNA]</scope>
    <source>
        <strain evidence="3">SHR3</strain>
    </source>
</reference>
<proteinExistence type="inferred from homology"/>
<dbReference type="RefSeq" id="WP_096451250.1">
    <property type="nucleotide sequence ID" value="NZ_JBHSOG010000016.1"/>
</dbReference>
<dbReference type="HAMAP" id="MF_00598">
    <property type="entry name" value="Smg"/>
    <property type="match status" value="1"/>
</dbReference>
<evidence type="ECO:0000313" key="2">
    <source>
        <dbReference type="EMBL" id="MFC5768863.1"/>
    </source>
</evidence>
<comment type="similarity">
    <text evidence="1">Belongs to the Smg family.</text>
</comment>